<proteinExistence type="predicted"/>
<dbReference type="KEGG" id="psic:J4E96_04790"/>
<dbReference type="AlphaFoldDB" id="A0A8A4ZEB2"/>
<reference evidence="1" key="1">
    <citation type="submission" date="2021-03" db="EMBL/GenBank/DDBJ databases">
        <title>Pengzhenrongella sicca gen. nov., sp. nov., a new member of suborder Micrococcineae isolated from High-Arctic tundra soil.</title>
        <authorList>
            <person name="Peng F."/>
        </authorList>
    </citation>
    <scope>NUCLEOTIDE SEQUENCE</scope>
    <source>
        <strain evidence="1">LRZ-2</strain>
    </source>
</reference>
<protein>
    <submittedName>
        <fullName evidence="1">Uncharacterized protein</fullName>
    </submittedName>
</protein>
<name>A0A8A4ZEB2_9MICO</name>
<keyword evidence="2" id="KW-1185">Reference proteome</keyword>
<evidence type="ECO:0000313" key="2">
    <source>
        <dbReference type="Proteomes" id="UP000663937"/>
    </source>
</evidence>
<gene>
    <name evidence="1" type="ORF">J4E96_04790</name>
</gene>
<sequence length="171" mass="19318">MPKLIDTWVADALEDERLLASSVAVVEFARSSGALHADHPRRLVGEALWFWTERGKPARKYRIRYRTRAALRRQETLGMSGAAKYLAHDHVHQRQTVISYLLQQDTDVRAALLAAQACVVTREEHAQLAQYKHLHGWARYLEAGIVPLDLATHIEVDLVAFVAADRTAWGT</sequence>
<dbReference type="Proteomes" id="UP000663937">
    <property type="component" value="Chromosome"/>
</dbReference>
<organism evidence="1 2">
    <name type="scientific">Pengzhenrongella sicca</name>
    <dbReference type="NCBI Taxonomy" id="2819238"/>
    <lineage>
        <taxon>Bacteria</taxon>
        <taxon>Bacillati</taxon>
        <taxon>Actinomycetota</taxon>
        <taxon>Actinomycetes</taxon>
        <taxon>Micrococcales</taxon>
        <taxon>Pengzhenrongella</taxon>
    </lineage>
</organism>
<dbReference type="EMBL" id="CP071868">
    <property type="protein sequence ID" value="QTE30320.1"/>
    <property type="molecule type" value="Genomic_DNA"/>
</dbReference>
<accession>A0A8A4ZEB2</accession>
<dbReference type="RefSeq" id="WP_227424648.1">
    <property type="nucleotide sequence ID" value="NZ_CP071868.1"/>
</dbReference>
<evidence type="ECO:0000313" key="1">
    <source>
        <dbReference type="EMBL" id="QTE30320.1"/>
    </source>
</evidence>